<reference evidence="4" key="1">
    <citation type="submission" date="2016-10" db="EMBL/GenBank/DDBJ databases">
        <authorList>
            <person name="Varghese N."/>
            <person name="Submissions S."/>
        </authorList>
    </citation>
    <scope>NUCLEOTIDE SEQUENCE [LARGE SCALE GENOMIC DNA]</scope>
    <source>
        <strain evidence="4">CGMCC 1.10971</strain>
    </source>
</reference>
<accession>A0A1I2P244</accession>
<dbReference type="Proteomes" id="UP000198623">
    <property type="component" value="Unassembled WGS sequence"/>
</dbReference>
<feature type="transmembrane region" description="Helical" evidence="1">
    <location>
        <begin position="12"/>
        <end position="33"/>
    </location>
</feature>
<keyword evidence="1" id="KW-1133">Transmembrane helix</keyword>
<dbReference type="OrthoDB" id="6118316at2"/>
<dbReference type="InterPro" id="IPR029150">
    <property type="entry name" value="dCache_3"/>
</dbReference>
<dbReference type="NCBIfam" id="TIGR00229">
    <property type="entry name" value="sensory_box"/>
    <property type="match status" value="1"/>
</dbReference>
<sequence>MNRSPRFISLRWKLWMPFLLAVLSIHVGLYSYVGRQIERQYELDQQVSFKSNLKALDGVLTTSYHKLLEVGQTILIMKQTASNLLYKDYIYSSISEKFPQLEAQGILDGAAVFDTQGQLVFSVGNIDIQSNSGVQPALKNERPIREMRCDNQCIRTIAIPLLNSGKVEGVLVLGRLMQDMVLDFKQLTAVDIGIARKNLENASDIDAWSLDFTQLTQRNKNMQILQTLSQQITNISNETLYRVDVFDRHYEIYFTVPASVAFTDTVWVLMIDGTIRYQAIRALKNQLAVGLIISSLFLLMIAFVCASKVARRLLNVTLFLKEQGFLKEQDLVEEQGLVIEKSSAKEQCAGRLIDARQDPLFFQDEISEISLSVRDVSDMVEHLSEGEQKSSQCIESMAKALRLEKERVAHLVGNTQNVIVTQSTDGTVLTINDVGKKLFGITKEAALPKFVDLFFTSELNQQALDGITRLYMGLDNLVYLDSQSLDLKGQLRDFSWIHSYISACSEHRAIILSVGIDMTEKREAERKSGLPG</sequence>
<dbReference type="EMBL" id="FOOU01000003">
    <property type="protein sequence ID" value="SFG07521.1"/>
    <property type="molecule type" value="Genomic_DNA"/>
</dbReference>
<dbReference type="InterPro" id="IPR035965">
    <property type="entry name" value="PAS-like_dom_sf"/>
</dbReference>
<feature type="transmembrane region" description="Helical" evidence="1">
    <location>
        <begin position="287"/>
        <end position="306"/>
    </location>
</feature>
<dbReference type="Pfam" id="PF14827">
    <property type="entry name" value="dCache_3"/>
    <property type="match status" value="1"/>
</dbReference>
<evidence type="ECO:0000259" key="2">
    <source>
        <dbReference type="Pfam" id="PF14827"/>
    </source>
</evidence>
<proteinExistence type="predicted"/>
<evidence type="ECO:0000256" key="1">
    <source>
        <dbReference type="SAM" id="Phobius"/>
    </source>
</evidence>
<keyword evidence="1" id="KW-0472">Membrane</keyword>
<feature type="domain" description="Double Cache" evidence="2">
    <location>
        <begin position="63"/>
        <end position="238"/>
    </location>
</feature>
<dbReference type="SUPFAM" id="SSF55785">
    <property type="entry name" value="PYP-like sensor domain (PAS domain)"/>
    <property type="match status" value="1"/>
</dbReference>
<dbReference type="InterPro" id="IPR000014">
    <property type="entry name" value="PAS"/>
</dbReference>
<keyword evidence="4" id="KW-1185">Reference proteome</keyword>
<name>A0A1I2P244_9GAMM</name>
<gene>
    <name evidence="3" type="ORF">SAMN05216175_103130</name>
</gene>
<keyword evidence="1" id="KW-0812">Transmembrane</keyword>
<organism evidence="3 4">
    <name type="scientific">Neptunomonas qingdaonensis</name>
    <dbReference type="NCBI Taxonomy" id="1045558"/>
    <lineage>
        <taxon>Bacteria</taxon>
        <taxon>Pseudomonadati</taxon>
        <taxon>Pseudomonadota</taxon>
        <taxon>Gammaproteobacteria</taxon>
        <taxon>Oceanospirillales</taxon>
        <taxon>Oceanospirillaceae</taxon>
        <taxon>Neptunomonas</taxon>
    </lineage>
</organism>
<dbReference type="AlphaFoldDB" id="A0A1I2P244"/>
<evidence type="ECO:0000313" key="3">
    <source>
        <dbReference type="EMBL" id="SFG07521.1"/>
    </source>
</evidence>
<protein>
    <submittedName>
        <fullName evidence="3">PAS domain S-box-containing protein</fullName>
    </submittedName>
</protein>
<dbReference type="STRING" id="1045558.SAMN05216175_103130"/>
<evidence type="ECO:0000313" key="4">
    <source>
        <dbReference type="Proteomes" id="UP000198623"/>
    </source>
</evidence>
<dbReference type="Gene3D" id="3.30.450.20">
    <property type="entry name" value="PAS domain"/>
    <property type="match status" value="1"/>
</dbReference>
<dbReference type="RefSeq" id="WP_090725596.1">
    <property type="nucleotide sequence ID" value="NZ_FOOU01000003.1"/>
</dbReference>